<keyword evidence="5" id="KW-1185">Reference proteome</keyword>
<sequence length="380" mass="43198">MHEPQPDYGFAGQYHNENGYANPIYSYEDADYHPQPRREAARLPVKQPPHHYVPISPPKAHLLPAFDQERGVNADLHKPSTAEHIRQVGVPVLPIGQPSAVGVDLYGIVPPSQNKAYLQHLRNHRNFDTMKNLQSVNDCQICQMFLAAEGFQLKRPERPKLNSLQIDIPDEPMEYSLDYTRDAPREMPQQEETPYPVAQPQGMPSPQRPQLFEGLVDSRHRQRVHVKDIFQAPPQNLAPHNYTEPMPNGYSPRIHQHKIIIPAPDYDPPAPDYPVTIKKEMKEMKETREPVKLSGGSDSSKSSQTQNPPAITIQKPLETPAETTEARVLKDYKKRGEGDISVHKNDVVEILESNGRWSRVRTIEGLVGFIPNKYLLTQNK</sequence>
<proteinExistence type="predicted"/>
<dbReference type="AlphaFoldDB" id="A0AAF3FDK3"/>
<evidence type="ECO:0000313" key="6">
    <source>
        <dbReference type="WBParaSite" id="MBELARI_LOCUS4050"/>
    </source>
</evidence>
<name>A0AAF3FDK3_9BILA</name>
<feature type="domain" description="SH3" evidence="4">
    <location>
        <begin position="321"/>
        <end position="380"/>
    </location>
</feature>
<evidence type="ECO:0000313" key="5">
    <source>
        <dbReference type="Proteomes" id="UP000887575"/>
    </source>
</evidence>
<evidence type="ECO:0000256" key="1">
    <source>
        <dbReference type="ARBA" id="ARBA00022443"/>
    </source>
</evidence>
<dbReference type="InterPro" id="IPR001452">
    <property type="entry name" value="SH3_domain"/>
</dbReference>
<organism evidence="5 6">
    <name type="scientific">Mesorhabditis belari</name>
    <dbReference type="NCBI Taxonomy" id="2138241"/>
    <lineage>
        <taxon>Eukaryota</taxon>
        <taxon>Metazoa</taxon>
        <taxon>Ecdysozoa</taxon>
        <taxon>Nematoda</taxon>
        <taxon>Chromadorea</taxon>
        <taxon>Rhabditida</taxon>
        <taxon>Rhabditina</taxon>
        <taxon>Rhabditomorpha</taxon>
        <taxon>Rhabditoidea</taxon>
        <taxon>Rhabditidae</taxon>
        <taxon>Mesorhabditinae</taxon>
        <taxon>Mesorhabditis</taxon>
    </lineage>
</organism>
<evidence type="ECO:0000256" key="3">
    <source>
        <dbReference type="SAM" id="MobiDB-lite"/>
    </source>
</evidence>
<feature type="region of interest" description="Disordered" evidence="3">
    <location>
        <begin position="185"/>
        <end position="210"/>
    </location>
</feature>
<dbReference type="SUPFAM" id="SSF50044">
    <property type="entry name" value="SH3-domain"/>
    <property type="match status" value="1"/>
</dbReference>
<accession>A0AAF3FDK3</accession>
<dbReference type="Pfam" id="PF07653">
    <property type="entry name" value="SH3_2"/>
    <property type="match status" value="1"/>
</dbReference>
<protein>
    <recommendedName>
        <fullName evidence="4">SH3 domain-containing protein</fullName>
    </recommendedName>
</protein>
<keyword evidence="1 2" id="KW-0728">SH3 domain</keyword>
<dbReference type="InterPro" id="IPR036028">
    <property type="entry name" value="SH3-like_dom_sf"/>
</dbReference>
<reference evidence="6" key="1">
    <citation type="submission" date="2024-02" db="UniProtKB">
        <authorList>
            <consortium name="WormBaseParasite"/>
        </authorList>
    </citation>
    <scope>IDENTIFICATION</scope>
</reference>
<dbReference type="Gene3D" id="2.30.30.40">
    <property type="entry name" value="SH3 Domains"/>
    <property type="match status" value="1"/>
</dbReference>
<dbReference type="CDD" id="cd00174">
    <property type="entry name" value="SH3"/>
    <property type="match status" value="1"/>
</dbReference>
<evidence type="ECO:0000259" key="4">
    <source>
        <dbReference type="PROSITE" id="PS50002"/>
    </source>
</evidence>
<dbReference type="SMART" id="SM00326">
    <property type="entry name" value="SH3"/>
    <property type="match status" value="1"/>
</dbReference>
<dbReference type="PROSITE" id="PS50002">
    <property type="entry name" value="SH3"/>
    <property type="match status" value="1"/>
</dbReference>
<dbReference type="WBParaSite" id="MBELARI_LOCUS4050">
    <property type="protein sequence ID" value="MBELARI_LOCUS4050"/>
    <property type="gene ID" value="MBELARI_LOCUS4050"/>
</dbReference>
<feature type="region of interest" description="Disordered" evidence="3">
    <location>
        <begin position="284"/>
        <end position="324"/>
    </location>
</feature>
<dbReference type="Proteomes" id="UP000887575">
    <property type="component" value="Unassembled WGS sequence"/>
</dbReference>
<feature type="compositionally biased region" description="Low complexity" evidence="3">
    <location>
        <begin position="294"/>
        <end position="303"/>
    </location>
</feature>
<evidence type="ECO:0000256" key="2">
    <source>
        <dbReference type="PROSITE-ProRule" id="PRU00192"/>
    </source>
</evidence>